<evidence type="ECO:0000313" key="2">
    <source>
        <dbReference type="EMBL" id="GIL85558.1"/>
    </source>
</evidence>
<name>A0A8J4CUN7_9CHLO</name>
<feature type="region of interest" description="Disordered" evidence="1">
    <location>
        <begin position="1"/>
        <end position="21"/>
    </location>
</feature>
<comment type="caution">
    <text evidence="2">The sequence shown here is derived from an EMBL/GenBank/DDBJ whole genome shotgun (WGS) entry which is preliminary data.</text>
</comment>
<dbReference type="AlphaFoldDB" id="A0A8J4CUN7"/>
<feature type="non-terminal residue" evidence="2">
    <location>
        <position position="1"/>
    </location>
</feature>
<dbReference type="EMBL" id="BNCP01000033">
    <property type="protein sequence ID" value="GIL85558.1"/>
    <property type="molecule type" value="Genomic_DNA"/>
</dbReference>
<sequence length="105" mass="10286">GWSQVVAGPRGNGKASPCGPRDTERCIPLTSPPAASDVHHQASIAADTGADAGPAVCDDVVVVTAMAVGVASAGVVVSGGAISSCRDDECTGSNAALATPIRFVR</sequence>
<accession>A0A8J4CUN7</accession>
<gene>
    <name evidence="2" type="ORF">Vretifemale_14030</name>
</gene>
<reference evidence="2" key="1">
    <citation type="journal article" date="2021" name="Proc. Natl. Acad. Sci. U.S.A.">
        <title>Three genomes in the algal genus Volvox reveal the fate of a haploid sex-determining region after a transition to homothallism.</title>
        <authorList>
            <person name="Yamamoto K."/>
            <person name="Hamaji T."/>
            <person name="Kawai-Toyooka H."/>
            <person name="Matsuzaki R."/>
            <person name="Takahashi F."/>
            <person name="Nishimura Y."/>
            <person name="Kawachi M."/>
            <person name="Noguchi H."/>
            <person name="Minakuchi Y."/>
            <person name="Umen J.G."/>
            <person name="Toyoda A."/>
            <person name="Nozaki H."/>
        </authorList>
    </citation>
    <scope>NUCLEOTIDE SEQUENCE</scope>
    <source>
        <strain evidence="2">NIES-3786</strain>
    </source>
</reference>
<evidence type="ECO:0000256" key="1">
    <source>
        <dbReference type="SAM" id="MobiDB-lite"/>
    </source>
</evidence>
<dbReference type="Proteomes" id="UP000747110">
    <property type="component" value="Unassembled WGS sequence"/>
</dbReference>
<organism evidence="2 3">
    <name type="scientific">Volvox reticuliferus</name>
    <dbReference type="NCBI Taxonomy" id="1737510"/>
    <lineage>
        <taxon>Eukaryota</taxon>
        <taxon>Viridiplantae</taxon>
        <taxon>Chlorophyta</taxon>
        <taxon>core chlorophytes</taxon>
        <taxon>Chlorophyceae</taxon>
        <taxon>CS clade</taxon>
        <taxon>Chlamydomonadales</taxon>
        <taxon>Volvocaceae</taxon>
        <taxon>Volvox</taxon>
    </lineage>
</organism>
<keyword evidence="3" id="KW-1185">Reference proteome</keyword>
<evidence type="ECO:0000313" key="3">
    <source>
        <dbReference type="Proteomes" id="UP000747110"/>
    </source>
</evidence>
<protein>
    <submittedName>
        <fullName evidence="2">Uncharacterized protein</fullName>
    </submittedName>
</protein>
<proteinExistence type="predicted"/>